<dbReference type="RefSeq" id="WP_007259328.1">
    <property type="nucleotide sequence ID" value="NZ_AOHZ01000047.1"/>
</dbReference>
<dbReference type="OrthoDB" id="201961at2157"/>
<dbReference type="EMBL" id="AOHZ01000047">
    <property type="protein sequence ID" value="ELY55847.1"/>
    <property type="molecule type" value="Genomic_DNA"/>
</dbReference>
<accession>L9X2L0</accession>
<dbReference type="Pfam" id="PF24113">
    <property type="entry name" value="DUF7387"/>
    <property type="match status" value="1"/>
</dbReference>
<comment type="caution">
    <text evidence="1">The sequence shown here is derived from an EMBL/GenBank/DDBJ whole genome shotgun (WGS) entry which is preliminary data.</text>
</comment>
<organism evidence="1 2">
    <name type="scientific">Natronolimnohabitans innermongolicus JCM 12255</name>
    <dbReference type="NCBI Taxonomy" id="1227499"/>
    <lineage>
        <taxon>Archaea</taxon>
        <taxon>Methanobacteriati</taxon>
        <taxon>Methanobacteriota</taxon>
        <taxon>Stenosarchaea group</taxon>
        <taxon>Halobacteria</taxon>
        <taxon>Halobacteriales</taxon>
        <taxon>Natrialbaceae</taxon>
        <taxon>Natronolimnohabitans</taxon>
    </lineage>
</organism>
<protein>
    <submittedName>
        <fullName evidence="1">Uncharacterized protein</fullName>
    </submittedName>
</protein>
<dbReference type="InterPro" id="IPR035069">
    <property type="entry name" value="TTHA1013/TTHA0281-like"/>
</dbReference>
<keyword evidence="2" id="KW-1185">Reference proteome</keyword>
<proteinExistence type="predicted"/>
<dbReference type="AlphaFoldDB" id="L9X2L0"/>
<dbReference type="Proteomes" id="UP000011602">
    <property type="component" value="Unassembled WGS sequence"/>
</dbReference>
<evidence type="ECO:0000313" key="1">
    <source>
        <dbReference type="EMBL" id="ELY55847.1"/>
    </source>
</evidence>
<sequence>MSADDPDGNAVDDVDVDPDQYDALEDADVTMRENEHGLHIADDEVTGVSSQGPTPEDALRNLAEAVRSYREATDDDPGDDWL</sequence>
<dbReference type="eggNOG" id="arCOG02411">
    <property type="taxonomic scope" value="Archaea"/>
</dbReference>
<gene>
    <name evidence="1" type="ORF">C493_10228</name>
</gene>
<dbReference type="InterPro" id="IPR055811">
    <property type="entry name" value="DUF7387"/>
</dbReference>
<evidence type="ECO:0000313" key="2">
    <source>
        <dbReference type="Proteomes" id="UP000011602"/>
    </source>
</evidence>
<reference evidence="1 2" key="1">
    <citation type="journal article" date="2014" name="PLoS Genet.">
        <title>Phylogenetically driven sequencing of extremely halophilic archaea reveals strategies for static and dynamic osmo-response.</title>
        <authorList>
            <person name="Becker E.A."/>
            <person name="Seitzer P.M."/>
            <person name="Tritt A."/>
            <person name="Larsen D."/>
            <person name="Krusor M."/>
            <person name="Yao A.I."/>
            <person name="Wu D."/>
            <person name="Madern D."/>
            <person name="Eisen J.A."/>
            <person name="Darling A.E."/>
            <person name="Facciotti M.T."/>
        </authorList>
    </citation>
    <scope>NUCLEOTIDE SEQUENCE [LARGE SCALE GENOMIC DNA]</scope>
    <source>
        <strain evidence="1 2">JCM 12255</strain>
    </source>
</reference>
<dbReference type="STRING" id="1227499.C493_10228"/>
<dbReference type="PATRIC" id="fig|1227499.3.peg.2071"/>
<dbReference type="SUPFAM" id="SSF143100">
    <property type="entry name" value="TTHA1013/TTHA0281-like"/>
    <property type="match status" value="1"/>
</dbReference>
<name>L9X2L0_9EURY</name>